<comment type="caution">
    <text evidence="2">The sequence shown here is derived from an EMBL/GenBank/DDBJ whole genome shotgun (WGS) entry which is preliminary data.</text>
</comment>
<proteinExistence type="predicted"/>
<protein>
    <submittedName>
        <fullName evidence="2">Uncharacterized protein</fullName>
    </submittedName>
</protein>
<evidence type="ECO:0000313" key="3">
    <source>
        <dbReference type="Proteomes" id="UP000632339"/>
    </source>
</evidence>
<accession>A0ABQ2I308</accession>
<feature type="signal peptide" evidence="1">
    <location>
        <begin position="1"/>
        <end position="27"/>
    </location>
</feature>
<evidence type="ECO:0000313" key="2">
    <source>
        <dbReference type="EMBL" id="GGM99013.1"/>
    </source>
</evidence>
<dbReference type="RefSeq" id="WP_019940221.1">
    <property type="nucleotide sequence ID" value="NZ_BMLI01000002.1"/>
</dbReference>
<reference evidence="3" key="1">
    <citation type="journal article" date="2019" name="Int. J. Syst. Evol. Microbiol.">
        <title>The Global Catalogue of Microorganisms (GCM) 10K type strain sequencing project: providing services to taxonomists for standard genome sequencing and annotation.</title>
        <authorList>
            <consortium name="The Broad Institute Genomics Platform"/>
            <consortium name="The Broad Institute Genome Sequencing Center for Infectious Disease"/>
            <person name="Wu L."/>
            <person name="Ma J."/>
        </authorList>
    </citation>
    <scope>NUCLEOTIDE SEQUENCE [LARGE SCALE GENOMIC DNA]</scope>
    <source>
        <strain evidence="3">CGMCC 1.6375</strain>
    </source>
</reference>
<gene>
    <name evidence="2" type="ORF">GCM10010967_36240</name>
</gene>
<evidence type="ECO:0000256" key="1">
    <source>
        <dbReference type="SAM" id="SignalP"/>
    </source>
</evidence>
<organism evidence="2 3">
    <name type="scientific">Dyadobacter beijingensis</name>
    <dbReference type="NCBI Taxonomy" id="365489"/>
    <lineage>
        <taxon>Bacteria</taxon>
        <taxon>Pseudomonadati</taxon>
        <taxon>Bacteroidota</taxon>
        <taxon>Cytophagia</taxon>
        <taxon>Cytophagales</taxon>
        <taxon>Spirosomataceae</taxon>
        <taxon>Dyadobacter</taxon>
    </lineage>
</organism>
<name>A0ABQ2I308_9BACT</name>
<dbReference type="Proteomes" id="UP000632339">
    <property type="component" value="Unassembled WGS sequence"/>
</dbReference>
<keyword evidence="3" id="KW-1185">Reference proteome</keyword>
<sequence length="65" mass="7170">MKNSYPRLLIRFLAIIFALTISHTTDAQVKSAAKPKSRADSTAQVRPWDVSMDLYGLSTINLGSC</sequence>
<dbReference type="EMBL" id="BMLI01000002">
    <property type="protein sequence ID" value="GGM99013.1"/>
    <property type="molecule type" value="Genomic_DNA"/>
</dbReference>
<keyword evidence="1" id="KW-0732">Signal</keyword>
<feature type="chain" id="PRO_5045356634" evidence="1">
    <location>
        <begin position="28"/>
        <end position="65"/>
    </location>
</feature>